<dbReference type="PANTHER" id="PTHR43791:SF9">
    <property type="entry name" value="MAJOR FACILITATOR-TYPE TRANSPORTER HXNP"/>
    <property type="match status" value="1"/>
</dbReference>
<feature type="transmembrane region" description="Helical" evidence="6">
    <location>
        <begin position="337"/>
        <end position="359"/>
    </location>
</feature>
<organism evidence="8 9">
    <name type="scientific">Cryoendolithus antarcticus</name>
    <dbReference type="NCBI Taxonomy" id="1507870"/>
    <lineage>
        <taxon>Eukaryota</taxon>
        <taxon>Fungi</taxon>
        <taxon>Dikarya</taxon>
        <taxon>Ascomycota</taxon>
        <taxon>Pezizomycotina</taxon>
        <taxon>Dothideomycetes</taxon>
        <taxon>Dothideomycetidae</taxon>
        <taxon>Cladosporiales</taxon>
        <taxon>Cladosporiaceae</taxon>
        <taxon>Cryoendolithus</taxon>
    </lineage>
</organism>
<dbReference type="FunFam" id="1.20.1250.20:FF:000013">
    <property type="entry name" value="MFS general substrate transporter"/>
    <property type="match status" value="1"/>
</dbReference>
<dbReference type="InterPro" id="IPR036259">
    <property type="entry name" value="MFS_trans_sf"/>
</dbReference>
<dbReference type="EMBL" id="NAJO01000006">
    <property type="protein sequence ID" value="OQO11601.1"/>
    <property type="molecule type" value="Genomic_DNA"/>
</dbReference>
<dbReference type="InterPro" id="IPR011701">
    <property type="entry name" value="MFS"/>
</dbReference>
<evidence type="ECO:0000313" key="9">
    <source>
        <dbReference type="Proteomes" id="UP000192596"/>
    </source>
</evidence>
<feature type="transmembrane region" description="Helical" evidence="6">
    <location>
        <begin position="431"/>
        <end position="451"/>
    </location>
</feature>
<sequence>MAEKHETSNETTSSSASEHASGEVLLVVDAAAERSYRRKLDAYLLPVLSVMYLFNAIDRSNLGNAKTDHMDVDLNFRANQYSLLILLFYVPFGLLDLPLSLLTKRFSGKTMLPVLMLGFGSMATLQTAAKSFGGMLALRLILASFEAGFYCSVVFYLTLFYTRAELSFRIAIFFGSALLAAAFSGLISFGVFQINDPKIHGWQFLFMIEGLATVLCAVFAYFWLPARPETAWFLTAREREAATARTLRDGSRKVNTKLNLREAFATWRSWQFVLWCIICFTYPVAFSTTSNFLPQIVARLGFSVVKTNLWTVAPNCVGFVVLLCFAKSSDSFRERAFHIIGALTLSLIGMIILAGIDVLNNKGVAYFACFLMAGGAYVPSVLVHSWHNNNDLDESSRAARTGFLVGLGNLGGIISGATFRVEYAPKYLPTLAATSACNVISILAVLTMSIWMRRENAKKNKEQGRVLRAQDVDTALLQDGEKSPEWRYFV</sequence>
<feature type="transmembrane region" description="Helical" evidence="6">
    <location>
        <begin position="204"/>
        <end position="224"/>
    </location>
</feature>
<evidence type="ECO:0000256" key="1">
    <source>
        <dbReference type="ARBA" id="ARBA00004141"/>
    </source>
</evidence>
<reference evidence="9" key="1">
    <citation type="submission" date="2017-03" db="EMBL/GenBank/DDBJ databases">
        <title>Genomes of endolithic fungi from Antarctica.</title>
        <authorList>
            <person name="Coleine C."/>
            <person name="Masonjones S."/>
            <person name="Stajich J.E."/>
        </authorList>
    </citation>
    <scope>NUCLEOTIDE SEQUENCE [LARGE SCALE GENOMIC DNA]</scope>
    <source>
        <strain evidence="9">CCFEE 5527</strain>
    </source>
</reference>
<dbReference type="Gene3D" id="1.20.1250.20">
    <property type="entry name" value="MFS general substrate transporter like domains"/>
    <property type="match status" value="2"/>
</dbReference>
<evidence type="ECO:0000259" key="7">
    <source>
        <dbReference type="PROSITE" id="PS50850"/>
    </source>
</evidence>
<dbReference type="PROSITE" id="PS50850">
    <property type="entry name" value="MFS"/>
    <property type="match status" value="1"/>
</dbReference>
<feature type="transmembrane region" description="Helical" evidence="6">
    <location>
        <begin position="171"/>
        <end position="192"/>
    </location>
</feature>
<feature type="transmembrane region" description="Helical" evidence="6">
    <location>
        <begin position="270"/>
        <end position="288"/>
    </location>
</feature>
<comment type="caution">
    <text evidence="8">The sequence shown here is derived from an EMBL/GenBank/DDBJ whole genome shotgun (WGS) entry which is preliminary data.</text>
</comment>
<keyword evidence="9" id="KW-1185">Reference proteome</keyword>
<feature type="transmembrane region" description="Helical" evidence="6">
    <location>
        <begin position="398"/>
        <end position="419"/>
    </location>
</feature>
<dbReference type="GO" id="GO:0016020">
    <property type="term" value="C:membrane"/>
    <property type="evidence" value="ECO:0007669"/>
    <property type="project" value="UniProtKB-SubCell"/>
</dbReference>
<name>A0A1V8TK29_9PEZI</name>
<dbReference type="STRING" id="1507870.A0A1V8TK29"/>
<gene>
    <name evidence="8" type="ORF">B0A48_03328</name>
</gene>
<keyword evidence="2" id="KW-0813">Transport</keyword>
<accession>A0A1V8TK29</accession>
<feature type="transmembrane region" description="Helical" evidence="6">
    <location>
        <begin position="308"/>
        <end position="325"/>
    </location>
</feature>
<feature type="transmembrane region" description="Helical" evidence="6">
    <location>
        <begin position="78"/>
        <end position="99"/>
    </location>
</feature>
<feature type="transmembrane region" description="Helical" evidence="6">
    <location>
        <begin position="135"/>
        <end position="159"/>
    </location>
</feature>
<protein>
    <recommendedName>
        <fullName evidence="7">Major facilitator superfamily (MFS) profile domain-containing protein</fullName>
    </recommendedName>
</protein>
<evidence type="ECO:0000256" key="5">
    <source>
        <dbReference type="ARBA" id="ARBA00023136"/>
    </source>
</evidence>
<dbReference type="GO" id="GO:0022857">
    <property type="term" value="F:transmembrane transporter activity"/>
    <property type="evidence" value="ECO:0007669"/>
    <property type="project" value="InterPro"/>
</dbReference>
<dbReference type="OrthoDB" id="2985014at2759"/>
<evidence type="ECO:0000256" key="4">
    <source>
        <dbReference type="ARBA" id="ARBA00022989"/>
    </source>
</evidence>
<keyword evidence="4 6" id="KW-1133">Transmembrane helix</keyword>
<dbReference type="SUPFAM" id="SSF103473">
    <property type="entry name" value="MFS general substrate transporter"/>
    <property type="match status" value="1"/>
</dbReference>
<keyword evidence="3 6" id="KW-0812">Transmembrane</keyword>
<dbReference type="AlphaFoldDB" id="A0A1V8TK29"/>
<dbReference type="PANTHER" id="PTHR43791">
    <property type="entry name" value="PERMEASE-RELATED"/>
    <property type="match status" value="1"/>
</dbReference>
<feature type="domain" description="Major facilitator superfamily (MFS) profile" evidence="7">
    <location>
        <begin position="44"/>
        <end position="453"/>
    </location>
</feature>
<keyword evidence="5 6" id="KW-0472">Membrane</keyword>
<evidence type="ECO:0000313" key="8">
    <source>
        <dbReference type="EMBL" id="OQO11601.1"/>
    </source>
</evidence>
<evidence type="ECO:0000256" key="6">
    <source>
        <dbReference type="SAM" id="Phobius"/>
    </source>
</evidence>
<dbReference type="Proteomes" id="UP000192596">
    <property type="component" value="Unassembled WGS sequence"/>
</dbReference>
<comment type="subcellular location">
    <subcellularLocation>
        <location evidence="1">Membrane</location>
        <topology evidence="1">Multi-pass membrane protein</topology>
    </subcellularLocation>
</comment>
<proteinExistence type="predicted"/>
<evidence type="ECO:0000256" key="2">
    <source>
        <dbReference type="ARBA" id="ARBA00022448"/>
    </source>
</evidence>
<dbReference type="InterPro" id="IPR020846">
    <property type="entry name" value="MFS_dom"/>
</dbReference>
<dbReference type="InParanoid" id="A0A1V8TK29"/>
<dbReference type="FunFam" id="1.20.1250.20:FF:000188">
    <property type="entry name" value="MFS general substrate transporter"/>
    <property type="match status" value="1"/>
</dbReference>
<feature type="transmembrane region" description="Helical" evidence="6">
    <location>
        <begin position="365"/>
        <end position="386"/>
    </location>
</feature>
<evidence type="ECO:0000256" key="3">
    <source>
        <dbReference type="ARBA" id="ARBA00022692"/>
    </source>
</evidence>
<dbReference type="Pfam" id="PF07690">
    <property type="entry name" value="MFS_1"/>
    <property type="match status" value="1"/>
</dbReference>